<evidence type="ECO:0000259" key="1">
    <source>
        <dbReference type="Pfam" id="PF00144"/>
    </source>
</evidence>
<organism evidence="2 3">
    <name type="scientific">Geomicrobium sediminis</name>
    <dbReference type="NCBI Taxonomy" id="1347788"/>
    <lineage>
        <taxon>Bacteria</taxon>
        <taxon>Bacillati</taxon>
        <taxon>Bacillota</taxon>
        <taxon>Bacilli</taxon>
        <taxon>Bacillales</taxon>
        <taxon>Geomicrobium</taxon>
    </lineage>
</organism>
<dbReference type="Proteomes" id="UP000741863">
    <property type="component" value="Unassembled WGS sequence"/>
</dbReference>
<proteinExistence type="predicted"/>
<dbReference type="Pfam" id="PF00144">
    <property type="entry name" value="Beta-lactamase"/>
    <property type="match status" value="1"/>
</dbReference>
<dbReference type="EMBL" id="JAFBEC010000002">
    <property type="protein sequence ID" value="MBM7631616.1"/>
    <property type="molecule type" value="Genomic_DNA"/>
</dbReference>
<feature type="domain" description="Beta-lactamase-related" evidence="1">
    <location>
        <begin position="94"/>
        <end position="364"/>
    </location>
</feature>
<dbReference type="InterPro" id="IPR012338">
    <property type="entry name" value="Beta-lactam/transpept-like"/>
</dbReference>
<reference evidence="2 3" key="1">
    <citation type="submission" date="2021-01" db="EMBL/GenBank/DDBJ databases">
        <title>Genomic Encyclopedia of Type Strains, Phase IV (KMG-IV): sequencing the most valuable type-strain genomes for metagenomic binning, comparative biology and taxonomic classification.</title>
        <authorList>
            <person name="Goeker M."/>
        </authorList>
    </citation>
    <scope>NUCLEOTIDE SEQUENCE [LARGE SCALE GENOMIC DNA]</scope>
    <source>
        <strain evidence="2 3">DSM 25540</strain>
    </source>
</reference>
<protein>
    <submittedName>
        <fullName evidence="2">CubicO group peptidase (Beta-lactamase class C family)</fullName>
    </submittedName>
</protein>
<dbReference type="RefSeq" id="WP_204695726.1">
    <property type="nucleotide sequence ID" value="NZ_JAFBEC010000002.1"/>
</dbReference>
<dbReference type="PANTHER" id="PTHR43283:SF14">
    <property type="entry name" value="BLL8153 PROTEIN"/>
    <property type="match status" value="1"/>
</dbReference>
<evidence type="ECO:0000313" key="2">
    <source>
        <dbReference type="EMBL" id="MBM7631616.1"/>
    </source>
</evidence>
<gene>
    <name evidence="2" type="ORF">JOD17_000708</name>
</gene>
<keyword evidence="3" id="KW-1185">Reference proteome</keyword>
<dbReference type="InterPro" id="IPR001466">
    <property type="entry name" value="Beta-lactam-related"/>
</dbReference>
<evidence type="ECO:0000313" key="3">
    <source>
        <dbReference type="Proteomes" id="UP000741863"/>
    </source>
</evidence>
<dbReference type="SUPFAM" id="SSF56601">
    <property type="entry name" value="beta-lactamase/transpeptidase-like"/>
    <property type="match status" value="1"/>
</dbReference>
<dbReference type="InterPro" id="IPR050789">
    <property type="entry name" value="Diverse_Enzym_Activities"/>
</dbReference>
<comment type="caution">
    <text evidence="2">The sequence shown here is derived from an EMBL/GenBank/DDBJ whole genome shotgun (WGS) entry which is preliminary data.</text>
</comment>
<dbReference type="PANTHER" id="PTHR43283">
    <property type="entry name" value="BETA-LACTAMASE-RELATED"/>
    <property type="match status" value="1"/>
</dbReference>
<accession>A0ABS2P8D4</accession>
<dbReference type="Gene3D" id="3.40.710.10">
    <property type="entry name" value="DD-peptidase/beta-lactamase superfamily"/>
    <property type="match status" value="1"/>
</dbReference>
<name>A0ABS2P8D4_9BACL</name>
<sequence>MKRINKLALFGSLLATSVVGYKLIQNYEALTLFHPKKRIHRFQHMNEVMPSRALTPPTKPFYFDRDEITKPITYTYKGKTKDLGSFLEQTTTTGLIVIQDDKIRYETYRLGSTSSSTFTSWSVAKSMISSLIGILLEEGLIRSIKDPITDYVPQLRHSGYDNVPIEHILFMGSGVRFNEDYSSPTSDIKRVFQQTLALNQSIDHYMSKLTSERTSGKLYKYVSMDTQALGMLIKSVTGMQPSIYFEEKIWKKIGTTGDAFWNGDRQGNDYTFCGFNGTLKDYAKFGRLFLHEGNWEGESIVPSAWVKESTTIDTTRSLRKQRNLGYQYQWWVPYKENEDYLALGVWGQFLYIHPKSKTIIVKTSVDPDFEKHEMETIALFREIATNSIN</sequence>